<proteinExistence type="predicted"/>
<gene>
    <name evidence="1" type="ORF">GX618_02885</name>
</gene>
<evidence type="ECO:0000313" key="2">
    <source>
        <dbReference type="Proteomes" id="UP000554004"/>
    </source>
</evidence>
<sequence length="193" mass="22337">MAPTIEDYVESDLVPQVEGYDEYWRVFGSVPEEGDPEDVLADLQVGVDNCYFQFKGDLDRNSPYIGHWRVLIDTLEHLRNIGVPGMLGWKCEHILIGGEEGESVYLGVAIKEKHIKYYIPKYSTEFPWFPRNGEKEWDPEDGFFQKQGKCFILPLDISETELGKELLSRYHIIKAVDCALERIGKKIKKKHKK</sequence>
<organism evidence="1 2">
    <name type="scientific">Candidatus Dojkabacteria bacterium</name>
    <dbReference type="NCBI Taxonomy" id="2099670"/>
    <lineage>
        <taxon>Bacteria</taxon>
        <taxon>Candidatus Dojkabacteria</taxon>
    </lineage>
</organism>
<evidence type="ECO:0000313" key="1">
    <source>
        <dbReference type="EMBL" id="NLE31194.1"/>
    </source>
</evidence>
<protein>
    <submittedName>
        <fullName evidence="1">Uncharacterized protein</fullName>
    </submittedName>
</protein>
<accession>A0A847EV37</accession>
<comment type="caution">
    <text evidence="1">The sequence shown here is derived from an EMBL/GenBank/DDBJ whole genome shotgun (WGS) entry which is preliminary data.</text>
</comment>
<reference evidence="1 2" key="1">
    <citation type="journal article" date="2020" name="Biotechnol. Biofuels">
        <title>New insights from the biogas microbiome by comprehensive genome-resolved metagenomics of nearly 1600 species originating from multiple anaerobic digesters.</title>
        <authorList>
            <person name="Campanaro S."/>
            <person name="Treu L."/>
            <person name="Rodriguez-R L.M."/>
            <person name="Kovalovszki A."/>
            <person name="Ziels R.M."/>
            <person name="Maus I."/>
            <person name="Zhu X."/>
            <person name="Kougias P.G."/>
            <person name="Basile A."/>
            <person name="Luo G."/>
            <person name="Schluter A."/>
            <person name="Konstantinidis K.T."/>
            <person name="Angelidaki I."/>
        </authorList>
    </citation>
    <scope>NUCLEOTIDE SEQUENCE [LARGE SCALE GENOMIC DNA]</scope>
    <source>
        <strain evidence="1">AS06rmzACSIP_421</strain>
    </source>
</reference>
<dbReference type="AlphaFoldDB" id="A0A847EV37"/>
<dbReference type="EMBL" id="JAAZAL010000106">
    <property type="protein sequence ID" value="NLE31194.1"/>
    <property type="molecule type" value="Genomic_DNA"/>
</dbReference>
<name>A0A847EV37_9BACT</name>
<dbReference type="Proteomes" id="UP000554004">
    <property type="component" value="Unassembled WGS sequence"/>
</dbReference>